<accession>A0A0F9MRS0</accession>
<proteinExistence type="predicted"/>
<gene>
    <name evidence="1" type="ORF">LCGC14_1057210</name>
</gene>
<reference evidence="1" key="1">
    <citation type="journal article" date="2015" name="Nature">
        <title>Complex archaea that bridge the gap between prokaryotes and eukaryotes.</title>
        <authorList>
            <person name="Spang A."/>
            <person name="Saw J.H."/>
            <person name="Jorgensen S.L."/>
            <person name="Zaremba-Niedzwiedzka K."/>
            <person name="Martijn J."/>
            <person name="Lind A.E."/>
            <person name="van Eijk R."/>
            <person name="Schleper C."/>
            <person name="Guy L."/>
            <person name="Ettema T.J."/>
        </authorList>
    </citation>
    <scope>NUCLEOTIDE SEQUENCE</scope>
</reference>
<sequence length="49" mass="5726">MNKKTVIRLPCTCYLSVTEKRKYCDVGDRCASIIALFRKFDNKKSVRIL</sequence>
<evidence type="ECO:0000313" key="1">
    <source>
        <dbReference type="EMBL" id="KKN08389.1"/>
    </source>
</evidence>
<comment type="caution">
    <text evidence="1">The sequence shown here is derived from an EMBL/GenBank/DDBJ whole genome shotgun (WGS) entry which is preliminary data.</text>
</comment>
<dbReference type="EMBL" id="LAZR01004463">
    <property type="protein sequence ID" value="KKN08389.1"/>
    <property type="molecule type" value="Genomic_DNA"/>
</dbReference>
<protein>
    <submittedName>
        <fullName evidence="1">Uncharacterized protein</fullName>
    </submittedName>
</protein>
<organism evidence="1">
    <name type="scientific">marine sediment metagenome</name>
    <dbReference type="NCBI Taxonomy" id="412755"/>
    <lineage>
        <taxon>unclassified sequences</taxon>
        <taxon>metagenomes</taxon>
        <taxon>ecological metagenomes</taxon>
    </lineage>
</organism>
<name>A0A0F9MRS0_9ZZZZ</name>
<dbReference type="AlphaFoldDB" id="A0A0F9MRS0"/>